<gene>
    <name evidence="7" type="ORF">EV207_13044</name>
</gene>
<feature type="signal peptide" evidence="6">
    <location>
        <begin position="1"/>
        <end position="20"/>
    </location>
</feature>
<name>A0A4R2NQ73_9BACL</name>
<dbReference type="PANTHER" id="PTHR43649">
    <property type="entry name" value="ARABINOSE-BINDING PROTEIN-RELATED"/>
    <property type="match status" value="1"/>
</dbReference>
<keyword evidence="1" id="KW-1003">Cell membrane</keyword>
<dbReference type="InterPro" id="IPR050490">
    <property type="entry name" value="Bact_solute-bd_prot1"/>
</dbReference>
<dbReference type="PANTHER" id="PTHR43649:SF33">
    <property type="entry name" value="POLYGALACTURONAN_RHAMNOGALACTURONAN-BINDING PROTEIN YTCQ"/>
    <property type="match status" value="1"/>
</dbReference>
<keyword evidence="5" id="KW-0449">Lipoprotein</keyword>
<dbReference type="PROSITE" id="PS51257">
    <property type="entry name" value="PROKAR_LIPOPROTEIN"/>
    <property type="match status" value="1"/>
</dbReference>
<keyword evidence="4" id="KW-0564">Palmitate</keyword>
<evidence type="ECO:0000256" key="6">
    <source>
        <dbReference type="SAM" id="SignalP"/>
    </source>
</evidence>
<sequence length="529" mass="59733">MKPRKCFVFVTMICMFFLTALTGCTDSKETSKNVKQTDENGKLVELSYFVPNYGPTTVIKDYNDIAAYQVLERETGIHVDFQHPASDSDEVTQQFNLMMASGDLPDVIEYIWTNASGGPSKYLEGGQIIKLNKYIKKYAPNLSRVLKEHPDWKKQISTDDGSIYGFPFLRSDPELLTSYGPIIRKDWLDKLNLKIPTTIDEWHNVLKAFKEKDPNGNGKADEIPLLPALTSNAFIGAWGITPDFYQVNGKVKYGPTEPEFKAFLKVMHQWYKEGLIDKGYVATDGKLQDAKVTGNKLGAFMGYNGGSLGRYMGLMKEKNPDFRLEGIPYPTLQKGEKPIVGQKDSNFNGVAAAISGDNDHVKQTMKWLDRAYSDKGHLLFNFGVEGKSYKMVDGKPKYTKKITDNPDGLPMQEALAKYVRVAWSGPFVQDKGYVEQYYQLPEQKTALKNWSNAKNDILLPPITATPEESKQLSSIMNDINTYRETMVNKFVMGKEPLSKFDSFVKTLKGMGIEKAVKMKQAALDRYNKR</sequence>
<evidence type="ECO:0000313" key="7">
    <source>
        <dbReference type="EMBL" id="TCP23524.1"/>
    </source>
</evidence>
<evidence type="ECO:0000256" key="3">
    <source>
        <dbReference type="ARBA" id="ARBA00023136"/>
    </source>
</evidence>
<evidence type="ECO:0000256" key="1">
    <source>
        <dbReference type="ARBA" id="ARBA00022475"/>
    </source>
</evidence>
<protein>
    <submittedName>
        <fullName evidence="7">Carbohydrate ABC transporter substrate-binding protein (CUT1 family)</fullName>
    </submittedName>
</protein>
<evidence type="ECO:0000256" key="5">
    <source>
        <dbReference type="ARBA" id="ARBA00023288"/>
    </source>
</evidence>
<proteinExistence type="predicted"/>
<comment type="caution">
    <text evidence="7">The sequence shown here is derived from an EMBL/GenBank/DDBJ whole genome shotgun (WGS) entry which is preliminary data.</text>
</comment>
<reference evidence="7 8" key="1">
    <citation type="submission" date="2019-03" db="EMBL/GenBank/DDBJ databases">
        <title>Genomic Encyclopedia of Type Strains, Phase IV (KMG-IV): sequencing the most valuable type-strain genomes for metagenomic binning, comparative biology and taxonomic classification.</title>
        <authorList>
            <person name="Goeker M."/>
        </authorList>
    </citation>
    <scope>NUCLEOTIDE SEQUENCE [LARGE SCALE GENOMIC DNA]</scope>
    <source>
        <strain evidence="7 8">DSM 19377</strain>
    </source>
</reference>
<dbReference type="Proteomes" id="UP000295416">
    <property type="component" value="Unassembled WGS sequence"/>
</dbReference>
<evidence type="ECO:0000256" key="2">
    <source>
        <dbReference type="ARBA" id="ARBA00022729"/>
    </source>
</evidence>
<organism evidence="7 8">
    <name type="scientific">Scopulibacillus darangshiensis</name>
    <dbReference type="NCBI Taxonomy" id="442528"/>
    <lineage>
        <taxon>Bacteria</taxon>
        <taxon>Bacillati</taxon>
        <taxon>Bacillota</taxon>
        <taxon>Bacilli</taxon>
        <taxon>Bacillales</taxon>
        <taxon>Sporolactobacillaceae</taxon>
        <taxon>Scopulibacillus</taxon>
    </lineage>
</organism>
<dbReference type="Pfam" id="PF13416">
    <property type="entry name" value="SBP_bac_8"/>
    <property type="match status" value="1"/>
</dbReference>
<dbReference type="OrthoDB" id="9787283at2"/>
<dbReference type="RefSeq" id="WP_132747328.1">
    <property type="nucleotide sequence ID" value="NZ_SLXK01000030.1"/>
</dbReference>
<dbReference type="InterPro" id="IPR006059">
    <property type="entry name" value="SBP"/>
</dbReference>
<feature type="chain" id="PRO_5039640606" evidence="6">
    <location>
        <begin position="21"/>
        <end position="529"/>
    </location>
</feature>
<keyword evidence="3" id="KW-0472">Membrane</keyword>
<dbReference type="Gene3D" id="3.40.190.10">
    <property type="entry name" value="Periplasmic binding protein-like II"/>
    <property type="match status" value="2"/>
</dbReference>
<keyword evidence="2 6" id="KW-0732">Signal</keyword>
<accession>A0A4R2NQ73</accession>
<evidence type="ECO:0000313" key="8">
    <source>
        <dbReference type="Proteomes" id="UP000295416"/>
    </source>
</evidence>
<dbReference type="AlphaFoldDB" id="A0A4R2NQ73"/>
<evidence type="ECO:0000256" key="4">
    <source>
        <dbReference type="ARBA" id="ARBA00023139"/>
    </source>
</evidence>
<dbReference type="EMBL" id="SLXK01000030">
    <property type="protein sequence ID" value="TCP23524.1"/>
    <property type="molecule type" value="Genomic_DNA"/>
</dbReference>
<keyword evidence="8" id="KW-1185">Reference proteome</keyword>
<dbReference type="SUPFAM" id="SSF53850">
    <property type="entry name" value="Periplasmic binding protein-like II"/>
    <property type="match status" value="1"/>
</dbReference>